<evidence type="ECO:0000256" key="1">
    <source>
        <dbReference type="SAM" id="Phobius"/>
    </source>
</evidence>
<reference evidence="2 3" key="2">
    <citation type="journal article" date="2017" name="Front. Plant Sci.">
        <title>Gene Classification and Mining of Molecular Markers Useful in Red Clover (Trifolium pratense) Breeding.</title>
        <authorList>
            <person name="Istvanek J."/>
            <person name="Dluhosova J."/>
            <person name="Dluhos P."/>
            <person name="Patkova L."/>
            <person name="Nedelnik J."/>
            <person name="Repkova J."/>
        </authorList>
    </citation>
    <scope>NUCLEOTIDE SEQUENCE [LARGE SCALE GENOMIC DNA]</scope>
    <source>
        <strain evidence="3">cv. Tatra</strain>
        <tissue evidence="2">Young leaves</tissue>
    </source>
</reference>
<keyword evidence="1" id="KW-1133">Transmembrane helix</keyword>
<protein>
    <submittedName>
        <fullName evidence="2">Uncharacterized protein</fullName>
    </submittedName>
</protein>
<evidence type="ECO:0000313" key="2">
    <source>
        <dbReference type="EMBL" id="PNX81214.1"/>
    </source>
</evidence>
<sequence length="84" mass="9221">GQGLGKTLVEKLIRALLQRDIVKSVEVGWSVCTILLAILWTCAMHSMVSVIKMKSNAINFKGLIIELSSKTVLPNLTSFIVFFG</sequence>
<organism evidence="2 3">
    <name type="scientific">Trifolium pratense</name>
    <name type="common">Red clover</name>
    <dbReference type="NCBI Taxonomy" id="57577"/>
    <lineage>
        <taxon>Eukaryota</taxon>
        <taxon>Viridiplantae</taxon>
        <taxon>Streptophyta</taxon>
        <taxon>Embryophyta</taxon>
        <taxon>Tracheophyta</taxon>
        <taxon>Spermatophyta</taxon>
        <taxon>Magnoliopsida</taxon>
        <taxon>eudicotyledons</taxon>
        <taxon>Gunneridae</taxon>
        <taxon>Pentapetalae</taxon>
        <taxon>rosids</taxon>
        <taxon>fabids</taxon>
        <taxon>Fabales</taxon>
        <taxon>Fabaceae</taxon>
        <taxon>Papilionoideae</taxon>
        <taxon>50 kb inversion clade</taxon>
        <taxon>NPAAA clade</taxon>
        <taxon>Hologalegina</taxon>
        <taxon>IRL clade</taxon>
        <taxon>Trifolieae</taxon>
        <taxon>Trifolium</taxon>
    </lineage>
</organism>
<comment type="caution">
    <text evidence="2">The sequence shown here is derived from an EMBL/GenBank/DDBJ whole genome shotgun (WGS) entry which is preliminary data.</text>
</comment>
<keyword evidence="1" id="KW-0812">Transmembrane</keyword>
<dbReference type="Proteomes" id="UP000236291">
    <property type="component" value="Unassembled WGS sequence"/>
</dbReference>
<accession>A0A2K3LRP0</accession>
<keyword evidence="1" id="KW-0472">Membrane</keyword>
<feature type="transmembrane region" description="Helical" evidence="1">
    <location>
        <begin position="27"/>
        <end position="51"/>
    </location>
</feature>
<reference evidence="2 3" key="1">
    <citation type="journal article" date="2014" name="Am. J. Bot.">
        <title>Genome assembly and annotation for red clover (Trifolium pratense; Fabaceae).</title>
        <authorList>
            <person name="Istvanek J."/>
            <person name="Jaros M."/>
            <person name="Krenek A."/>
            <person name="Repkova J."/>
        </authorList>
    </citation>
    <scope>NUCLEOTIDE SEQUENCE [LARGE SCALE GENOMIC DNA]</scope>
    <source>
        <strain evidence="3">cv. Tatra</strain>
        <tissue evidence="2">Young leaves</tissue>
    </source>
</reference>
<gene>
    <name evidence="2" type="ORF">L195_g037231</name>
</gene>
<dbReference type="AlphaFoldDB" id="A0A2K3LRP0"/>
<feature type="non-terminal residue" evidence="2">
    <location>
        <position position="1"/>
    </location>
</feature>
<name>A0A2K3LRP0_TRIPR</name>
<evidence type="ECO:0000313" key="3">
    <source>
        <dbReference type="Proteomes" id="UP000236291"/>
    </source>
</evidence>
<proteinExistence type="predicted"/>
<dbReference type="EMBL" id="ASHM01039470">
    <property type="protein sequence ID" value="PNX81214.1"/>
    <property type="molecule type" value="Genomic_DNA"/>
</dbReference>